<gene>
    <name evidence="2" type="ORF">N0V93_001580</name>
</gene>
<comment type="caution">
    <text evidence="2">The sequence shown here is derived from an EMBL/GenBank/DDBJ whole genome shotgun (WGS) entry which is preliminary data.</text>
</comment>
<keyword evidence="1" id="KW-0732">Signal</keyword>
<dbReference type="AlphaFoldDB" id="A0A9W9D2R6"/>
<organism evidence="2 3">
    <name type="scientific">Gnomoniopsis smithogilvyi</name>
    <dbReference type="NCBI Taxonomy" id="1191159"/>
    <lineage>
        <taxon>Eukaryota</taxon>
        <taxon>Fungi</taxon>
        <taxon>Dikarya</taxon>
        <taxon>Ascomycota</taxon>
        <taxon>Pezizomycotina</taxon>
        <taxon>Sordariomycetes</taxon>
        <taxon>Sordariomycetidae</taxon>
        <taxon>Diaporthales</taxon>
        <taxon>Gnomoniaceae</taxon>
        <taxon>Gnomoniopsis</taxon>
    </lineage>
</organism>
<evidence type="ECO:0000256" key="1">
    <source>
        <dbReference type="SAM" id="SignalP"/>
    </source>
</evidence>
<feature type="signal peptide" evidence="1">
    <location>
        <begin position="1"/>
        <end position="31"/>
    </location>
</feature>
<evidence type="ECO:0000313" key="2">
    <source>
        <dbReference type="EMBL" id="KAJ4397355.1"/>
    </source>
</evidence>
<dbReference type="EMBL" id="JAPEVB010000001">
    <property type="protein sequence ID" value="KAJ4397355.1"/>
    <property type="molecule type" value="Genomic_DNA"/>
</dbReference>
<sequence length="256" mass="27945">MPPSCPMTAGGFRGPPVPLLLVPVVIQLVRSTCDPKMTAYLKEISKGGPMAIAENAHRIAQYALSKVPSNILYWLTSKVLNLPPETAMQTTQFLKSRSDFEILAGDIPPNCQDEQGSRMAIGIPSEIERRLEKLELEYQVLQETHNKSLQLLTYEANDLDVTREKPLSDGPEPQQIEASAEAEPMQSMQLEPFRHDTEANIALQGVGLRLGRIFLEWAADTMKQSLIAAASKSSGNPALVGAGVDLANRLVDAVVT</sequence>
<evidence type="ECO:0000313" key="3">
    <source>
        <dbReference type="Proteomes" id="UP001140453"/>
    </source>
</evidence>
<accession>A0A9W9D2R6</accession>
<protein>
    <submittedName>
        <fullName evidence="2">Uncharacterized protein</fullName>
    </submittedName>
</protein>
<dbReference type="OrthoDB" id="5232910at2759"/>
<feature type="chain" id="PRO_5040762904" evidence="1">
    <location>
        <begin position="32"/>
        <end position="256"/>
    </location>
</feature>
<dbReference type="Proteomes" id="UP001140453">
    <property type="component" value="Unassembled WGS sequence"/>
</dbReference>
<reference evidence="2" key="1">
    <citation type="submission" date="2022-10" db="EMBL/GenBank/DDBJ databases">
        <title>Tapping the CABI collections for fungal endophytes: first genome assemblies for Collariella, Neodidymelliopsis, Ascochyta clinopodiicola, Didymella pomorum, Didymosphaeria variabile, Neocosmospora piperis and Neocucurbitaria cava.</title>
        <authorList>
            <person name="Hill R."/>
        </authorList>
    </citation>
    <scope>NUCLEOTIDE SEQUENCE</scope>
    <source>
        <strain evidence="2">IMI 355082</strain>
    </source>
</reference>
<proteinExistence type="predicted"/>
<keyword evidence="3" id="KW-1185">Reference proteome</keyword>
<name>A0A9W9D2R6_9PEZI</name>